<feature type="non-terminal residue" evidence="1">
    <location>
        <position position="1"/>
    </location>
</feature>
<sequence>ADEAHLDLEDERLWAFWPLLAPGEYASEIARCVDKLQELVARYEHVLLDHALQECGGDVSWLRTAFEELKRSGKYEVRERADKGLVLSRLLA</sequence>
<reference evidence="1" key="1">
    <citation type="journal article" date="2014" name="Front. Microbiol.">
        <title>High frequency of phylogenetically diverse reductive dehalogenase-homologous genes in deep subseafloor sedimentary metagenomes.</title>
        <authorList>
            <person name="Kawai M."/>
            <person name="Futagami T."/>
            <person name="Toyoda A."/>
            <person name="Takaki Y."/>
            <person name="Nishi S."/>
            <person name="Hori S."/>
            <person name="Arai W."/>
            <person name="Tsubouchi T."/>
            <person name="Morono Y."/>
            <person name="Uchiyama I."/>
            <person name="Ito T."/>
            <person name="Fujiyama A."/>
            <person name="Inagaki F."/>
            <person name="Takami H."/>
        </authorList>
    </citation>
    <scope>NUCLEOTIDE SEQUENCE</scope>
    <source>
        <strain evidence="1">Expedition CK06-06</strain>
    </source>
</reference>
<comment type="caution">
    <text evidence="1">The sequence shown here is derived from an EMBL/GenBank/DDBJ whole genome shotgun (WGS) entry which is preliminary data.</text>
</comment>
<evidence type="ECO:0000313" key="1">
    <source>
        <dbReference type="EMBL" id="GAF88762.1"/>
    </source>
</evidence>
<proteinExistence type="predicted"/>
<accession>X0TKV4</accession>
<dbReference type="AlphaFoldDB" id="X0TKV4"/>
<dbReference type="EMBL" id="BARS01019249">
    <property type="protein sequence ID" value="GAF88762.1"/>
    <property type="molecule type" value="Genomic_DNA"/>
</dbReference>
<organism evidence="1">
    <name type="scientific">marine sediment metagenome</name>
    <dbReference type="NCBI Taxonomy" id="412755"/>
    <lineage>
        <taxon>unclassified sequences</taxon>
        <taxon>metagenomes</taxon>
        <taxon>ecological metagenomes</taxon>
    </lineage>
</organism>
<protein>
    <submittedName>
        <fullName evidence="1">Uncharacterized protein</fullName>
    </submittedName>
</protein>
<name>X0TKV4_9ZZZZ</name>
<gene>
    <name evidence="1" type="ORF">S01H1_31219</name>
</gene>